<dbReference type="AlphaFoldDB" id="A0AAN7X075"/>
<feature type="region of interest" description="Disordered" evidence="1">
    <location>
        <begin position="101"/>
        <end position="181"/>
    </location>
</feature>
<dbReference type="InterPro" id="IPR006594">
    <property type="entry name" value="LisH"/>
</dbReference>
<feature type="compositionally biased region" description="Polar residues" evidence="1">
    <location>
        <begin position="141"/>
        <end position="152"/>
    </location>
</feature>
<evidence type="ECO:0000256" key="1">
    <source>
        <dbReference type="SAM" id="MobiDB-lite"/>
    </source>
</evidence>
<evidence type="ECO:0008006" key="4">
    <source>
        <dbReference type="Google" id="ProtNLM"/>
    </source>
</evidence>
<proteinExistence type="predicted"/>
<sequence length="181" mass="20227">MMELSYQSMKVAHQAREADELRTETRRKNLLILIYHHLLGQGYVSAAMALDQETNGSVRRFEVCDNIDLEMVLMEYESYHYVKFQKYPKLMRRTAELGENRNIRSGGVKKSPCSAVKPLPKINPSQSLQTGNGAKKPAVGSHTNENGSSVPPESSEFGLNVSSIRNGPGWGGGRSQEEWNV</sequence>
<dbReference type="PROSITE" id="PS50896">
    <property type="entry name" value="LISH"/>
    <property type="match status" value="1"/>
</dbReference>
<feature type="compositionally biased region" description="Polar residues" evidence="1">
    <location>
        <begin position="123"/>
        <end position="132"/>
    </location>
</feature>
<reference evidence="2 3" key="1">
    <citation type="journal article" date="2023" name="Genes (Basel)">
        <title>Chromosome-Level Genome Assembly and Circadian Gene Repertoire of the Patagonia Blennie Eleginops maclovinus-The Closest Ancestral Proxy of Antarctic Cryonotothenioids.</title>
        <authorList>
            <person name="Cheng C.C."/>
            <person name="Rivera-Colon A.G."/>
            <person name="Minhas B.F."/>
            <person name="Wilson L."/>
            <person name="Rayamajhi N."/>
            <person name="Vargas-Chacoff L."/>
            <person name="Catchen J.M."/>
        </authorList>
    </citation>
    <scope>NUCLEOTIDE SEQUENCE [LARGE SCALE GENOMIC DNA]</scope>
    <source>
        <strain evidence="2">JMC-PN-2008</strain>
    </source>
</reference>
<evidence type="ECO:0000313" key="2">
    <source>
        <dbReference type="EMBL" id="KAK5851805.1"/>
    </source>
</evidence>
<organism evidence="2 3">
    <name type="scientific">Eleginops maclovinus</name>
    <name type="common">Patagonian blennie</name>
    <name type="synonym">Eleginus maclovinus</name>
    <dbReference type="NCBI Taxonomy" id="56733"/>
    <lineage>
        <taxon>Eukaryota</taxon>
        <taxon>Metazoa</taxon>
        <taxon>Chordata</taxon>
        <taxon>Craniata</taxon>
        <taxon>Vertebrata</taxon>
        <taxon>Euteleostomi</taxon>
        <taxon>Actinopterygii</taxon>
        <taxon>Neopterygii</taxon>
        <taxon>Teleostei</taxon>
        <taxon>Neoteleostei</taxon>
        <taxon>Acanthomorphata</taxon>
        <taxon>Eupercaria</taxon>
        <taxon>Perciformes</taxon>
        <taxon>Notothenioidei</taxon>
        <taxon>Eleginopidae</taxon>
        <taxon>Eleginops</taxon>
    </lineage>
</organism>
<accession>A0AAN7X075</accession>
<protein>
    <recommendedName>
        <fullName evidence="4">LisH domain-containing protein</fullName>
    </recommendedName>
</protein>
<reference evidence="2 3" key="2">
    <citation type="journal article" date="2023" name="Mol. Biol. Evol.">
        <title>Genomics of Secondarily Temperate Adaptation in the Only Non-Antarctic Icefish.</title>
        <authorList>
            <person name="Rivera-Colon A.G."/>
            <person name="Rayamajhi N."/>
            <person name="Minhas B.F."/>
            <person name="Madrigal G."/>
            <person name="Bilyk K.T."/>
            <person name="Yoon V."/>
            <person name="Hune M."/>
            <person name="Gregory S."/>
            <person name="Cheng C.H.C."/>
            <person name="Catchen J.M."/>
        </authorList>
    </citation>
    <scope>NUCLEOTIDE SEQUENCE [LARGE SCALE GENOMIC DNA]</scope>
    <source>
        <strain evidence="2">JMC-PN-2008</strain>
    </source>
</reference>
<comment type="caution">
    <text evidence="2">The sequence shown here is derived from an EMBL/GenBank/DDBJ whole genome shotgun (WGS) entry which is preliminary data.</text>
</comment>
<keyword evidence="3" id="KW-1185">Reference proteome</keyword>
<dbReference type="EMBL" id="JAUZQC010000021">
    <property type="protein sequence ID" value="KAK5851805.1"/>
    <property type="molecule type" value="Genomic_DNA"/>
</dbReference>
<name>A0AAN7X075_ELEMC</name>
<dbReference type="Proteomes" id="UP001346869">
    <property type="component" value="Unassembled WGS sequence"/>
</dbReference>
<evidence type="ECO:0000313" key="3">
    <source>
        <dbReference type="Proteomes" id="UP001346869"/>
    </source>
</evidence>
<gene>
    <name evidence="2" type="ORF">PBY51_023332</name>
</gene>